<protein>
    <recommendedName>
        <fullName evidence="1">Nudix hydrolase domain-containing protein</fullName>
    </recommendedName>
</protein>
<accession>A0A6B2LBV4</accession>
<evidence type="ECO:0000259" key="1">
    <source>
        <dbReference type="PROSITE" id="PS51462"/>
    </source>
</evidence>
<organism evidence="2">
    <name type="scientific">Arcella intermedia</name>
    <dbReference type="NCBI Taxonomy" id="1963864"/>
    <lineage>
        <taxon>Eukaryota</taxon>
        <taxon>Amoebozoa</taxon>
        <taxon>Tubulinea</taxon>
        <taxon>Elardia</taxon>
        <taxon>Arcellinida</taxon>
        <taxon>Sphaerothecina</taxon>
        <taxon>Arcellidae</taxon>
        <taxon>Arcella</taxon>
    </lineage>
</organism>
<dbReference type="SUPFAM" id="SSF55811">
    <property type="entry name" value="Nudix"/>
    <property type="match status" value="1"/>
</dbReference>
<dbReference type="EMBL" id="GIBP01005537">
    <property type="protein sequence ID" value="NDV34506.1"/>
    <property type="molecule type" value="Transcribed_RNA"/>
</dbReference>
<dbReference type="PROSITE" id="PS51462">
    <property type="entry name" value="NUDIX"/>
    <property type="match status" value="1"/>
</dbReference>
<dbReference type="GO" id="GO:0051287">
    <property type="term" value="F:NAD binding"/>
    <property type="evidence" value="ECO:0007669"/>
    <property type="project" value="TreeGrafter"/>
</dbReference>
<dbReference type="GO" id="GO:0047631">
    <property type="term" value="F:ADP-ribose diphosphatase activity"/>
    <property type="evidence" value="ECO:0007669"/>
    <property type="project" value="TreeGrafter"/>
</dbReference>
<sequence length="291" mass="32907">MKSMSTSSIVVDLNGGGQCMERPLVFGIYKNLYAAINDTTISTYPQNLGDFGGYMNEKIQLLKKNGAENPVLWVHVDVKYAAYIPQLLKNKMTLHRTQDNFIILSIWLRPDKSLIPECGTHIGGACGMVIRDAKNTSGVVKKQVLLIREKHRSRNWEFPGGAVELGQTFIDAAVKEVFEEVNLQVKVIGLVGITENLHSRYDKNNIYMCFACVMTVEAEPVVNPVEILTAQWFDLDRLAREERQSTVNGYPISPKVLNFIKIYVQAQGKLIQPEQVGDHWYFKYPPINTIQ</sequence>
<dbReference type="Gene3D" id="3.40.630.30">
    <property type="match status" value="1"/>
</dbReference>
<dbReference type="Gene3D" id="3.90.79.10">
    <property type="entry name" value="Nucleoside Triphosphate Pyrophosphohydrolase"/>
    <property type="match status" value="1"/>
</dbReference>
<dbReference type="InterPro" id="IPR000086">
    <property type="entry name" value="NUDIX_hydrolase_dom"/>
</dbReference>
<dbReference type="AlphaFoldDB" id="A0A6B2LBV4"/>
<reference evidence="2" key="1">
    <citation type="journal article" date="2020" name="J. Eukaryot. Microbiol.">
        <title>De novo Sequencing, Assembly and Annotation of the Transcriptome for the Free-Living Testate Amoeba Arcella intermedia.</title>
        <authorList>
            <person name="Ribeiro G.M."/>
            <person name="Porfirio-Sousa A.L."/>
            <person name="Maurer-Alcala X.X."/>
            <person name="Katz L.A."/>
            <person name="Lahr D.J.G."/>
        </authorList>
    </citation>
    <scope>NUCLEOTIDE SEQUENCE</scope>
</reference>
<dbReference type="PANTHER" id="PTHR13994">
    <property type="entry name" value="NUDIX HYDROLASE RELATED"/>
    <property type="match status" value="1"/>
</dbReference>
<dbReference type="Pfam" id="PF00293">
    <property type="entry name" value="NUDIX"/>
    <property type="match status" value="1"/>
</dbReference>
<dbReference type="InterPro" id="IPR003293">
    <property type="entry name" value="Nudix_hydrolase6-like"/>
</dbReference>
<name>A0A6B2LBV4_9EUKA</name>
<dbReference type="InterPro" id="IPR015797">
    <property type="entry name" value="NUDIX_hydrolase-like_dom_sf"/>
</dbReference>
<dbReference type="PANTHER" id="PTHR13994:SF13">
    <property type="entry name" value="FI03680P"/>
    <property type="match status" value="1"/>
</dbReference>
<dbReference type="GO" id="GO:0035529">
    <property type="term" value="F:NADH pyrophosphatase activity"/>
    <property type="evidence" value="ECO:0007669"/>
    <property type="project" value="TreeGrafter"/>
</dbReference>
<evidence type="ECO:0000313" key="2">
    <source>
        <dbReference type="EMBL" id="NDV34506.1"/>
    </source>
</evidence>
<proteinExistence type="predicted"/>
<feature type="domain" description="Nudix hydrolase" evidence="1">
    <location>
        <begin position="121"/>
        <end position="258"/>
    </location>
</feature>